<evidence type="ECO:0000256" key="1">
    <source>
        <dbReference type="ARBA" id="ARBA00004141"/>
    </source>
</evidence>
<organism evidence="12 13">
    <name type="scientific">Amycolatopsis arida</name>
    <dbReference type="NCBI Taxonomy" id="587909"/>
    <lineage>
        <taxon>Bacteria</taxon>
        <taxon>Bacillati</taxon>
        <taxon>Actinomycetota</taxon>
        <taxon>Actinomycetes</taxon>
        <taxon>Pseudonocardiales</taxon>
        <taxon>Pseudonocardiaceae</taxon>
        <taxon>Amycolatopsis</taxon>
    </lineage>
</organism>
<dbReference type="STRING" id="587909.SAMN05421810_11445"/>
<evidence type="ECO:0000259" key="11">
    <source>
        <dbReference type="Pfam" id="PF07884"/>
    </source>
</evidence>
<keyword evidence="13" id="KW-1185">Reference proteome</keyword>
<dbReference type="InterPro" id="IPR038354">
    <property type="entry name" value="VKOR_sf"/>
</dbReference>
<evidence type="ECO:0000256" key="4">
    <source>
        <dbReference type="ARBA" id="ARBA00022719"/>
    </source>
</evidence>
<gene>
    <name evidence="12" type="ORF">SAMN05421810_11445</name>
</gene>
<feature type="domain" description="Vitamin K epoxide reductase" evidence="11">
    <location>
        <begin position="30"/>
        <end position="154"/>
    </location>
</feature>
<accession>A0A1I6ARY6</accession>
<evidence type="ECO:0000313" key="13">
    <source>
        <dbReference type="Proteomes" id="UP000198727"/>
    </source>
</evidence>
<keyword evidence="5 10" id="KW-1133">Transmembrane helix</keyword>
<evidence type="ECO:0000256" key="3">
    <source>
        <dbReference type="ARBA" id="ARBA00022692"/>
    </source>
</evidence>
<dbReference type="RefSeq" id="WP_092536554.1">
    <property type="nucleotide sequence ID" value="NZ_FOWW01000014.1"/>
</dbReference>
<dbReference type="OrthoDB" id="9814124at2"/>
<evidence type="ECO:0000256" key="8">
    <source>
        <dbReference type="ARBA" id="ARBA00023157"/>
    </source>
</evidence>
<evidence type="ECO:0000256" key="10">
    <source>
        <dbReference type="SAM" id="Phobius"/>
    </source>
</evidence>
<reference evidence="13" key="1">
    <citation type="submission" date="2016-10" db="EMBL/GenBank/DDBJ databases">
        <authorList>
            <person name="Varghese N."/>
            <person name="Submissions S."/>
        </authorList>
    </citation>
    <scope>NUCLEOTIDE SEQUENCE [LARGE SCALE GENOMIC DNA]</scope>
    <source>
        <strain evidence="13">CGMCC 4.5579</strain>
    </source>
</reference>
<feature type="transmembrane region" description="Helical" evidence="10">
    <location>
        <begin position="136"/>
        <end position="163"/>
    </location>
</feature>
<evidence type="ECO:0000256" key="9">
    <source>
        <dbReference type="ARBA" id="ARBA00023284"/>
    </source>
</evidence>
<evidence type="ECO:0000256" key="5">
    <source>
        <dbReference type="ARBA" id="ARBA00022989"/>
    </source>
</evidence>
<dbReference type="CDD" id="cd12919">
    <property type="entry name" value="VKOR_2"/>
    <property type="match status" value="1"/>
</dbReference>
<feature type="transmembrane region" description="Helical" evidence="10">
    <location>
        <begin position="29"/>
        <end position="53"/>
    </location>
</feature>
<dbReference type="EMBL" id="FOWW01000014">
    <property type="protein sequence ID" value="SFQ71386.1"/>
    <property type="molecule type" value="Genomic_DNA"/>
</dbReference>
<keyword evidence="4" id="KW-0874">Quinone</keyword>
<keyword evidence="3 10" id="KW-0812">Transmembrane</keyword>
<dbReference type="GO" id="GO:0016020">
    <property type="term" value="C:membrane"/>
    <property type="evidence" value="ECO:0007669"/>
    <property type="project" value="UniProtKB-SubCell"/>
</dbReference>
<keyword evidence="6" id="KW-0560">Oxidoreductase</keyword>
<name>A0A1I6ARY6_9PSEU</name>
<sequence>MARTTPALATERVAPPGWSQNPSAWPQRLPIVVVALVGAGIATYLALYQYGVVDTVWEPFFGDGSATVLNSRLSHVLPISDAALGAIGYLADAVSGSIGGRNRWRGMPWIVIVFGIAVGPLGAISVLLVIAQPVLYGSFCTLCLASAVISLSMIPPAVDEVLASLQYLRRVRRRGGSVWQAFWGRTEGRG</sequence>
<comment type="subcellular location">
    <subcellularLocation>
        <location evidence="1">Membrane</location>
        <topology evidence="1">Multi-pass membrane protein</topology>
    </subcellularLocation>
</comment>
<comment type="similarity">
    <text evidence="2">Belongs to the VKOR family.</text>
</comment>
<dbReference type="GO" id="GO:0016491">
    <property type="term" value="F:oxidoreductase activity"/>
    <property type="evidence" value="ECO:0007669"/>
    <property type="project" value="UniProtKB-KW"/>
</dbReference>
<keyword evidence="8" id="KW-1015">Disulfide bond</keyword>
<keyword evidence="7 10" id="KW-0472">Membrane</keyword>
<dbReference type="InterPro" id="IPR012932">
    <property type="entry name" value="VKOR"/>
</dbReference>
<evidence type="ECO:0000256" key="7">
    <source>
        <dbReference type="ARBA" id="ARBA00023136"/>
    </source>
</evidence>
<protein>
    <submittedName>
        <fullName evidence="12">Vitamin K epoxide reductase family protein</fullName>
    </submittedName>
</protein>
<dbReference type="Proteomes" id="UP000198727">
    <property type="component" value="Unassembled WGS sequence"/>
</dbReference>
<dbReference type="AlphaFoldDB" id="A0A1I6ARY6"/>
<feature type="transmembrane region" description="Helical" evidence="10">
    <location>
        <begin position="106"/>
        <end position="130"/>
    </location>
</feature>
<evidence type="ECO:0000256" key="6">
    <source>
        <dbReference type="ARBA" id="ARBA00023002"/>
    </source>
</evidence>
<evidence type="ECO:0000256" key="2">
    <source>
        <dbReference type="ARBA" id="ARBA00006214"/>
    </source>
</evidence>
<proteinExistence type="inferred from homology"/>
<dbReference type="GO" id="GO:0048038">
    <property type="term" value="F:quinone binding"/>
    <property type="evidence" value="ECO:0007669"/>
    <property type="project" value="UniProtKB-KW"/>
</dbReference>
<dbReference type="Gene3D" id="1.20.1440.130">
    <property type="entry name" value="VKOR domain"/>
    <property type="match status" value="1"/>
</dbReference>
<keyword evidence="9" id="KW-0676">Redox-active center</keyword>
<evidence type="ECO:0000313" key="12">
    <source>
        <dbReference type="EMBL" id="SFQ71386.1"/>
    </source>
</evidence>
<dbReference type="Pfam" id="PF07884">
    <property type="entry name" value="VKOR"/>
    <property type="match status" value="1"/>
</dbReference>